<dbReference type="RefSeq" id="WP_058942384.1">
    <property type="nucleotide sequence ID" value="NZ_LNSV01000027.1"/>
</dbReference>
<dbReference type="Proteomes" id="UP000054011">
    <property type="component" value="Unassembled WGS sequence"/>
</dbReference>
<dbReference type="EMBL" id="LNSV01000027">
    <property type="protein sequence ID" value="KUH38407.1"/>
    <property type="molecule type" value="Genomic_DNA"/>
</dbReference>
<accession>A0A124ECQ8</accession>
<name>A0A124ECQ8_9ACTN</name>
<organism evidence="1 2">
    <name type="scientific">Streptomyces kanasensis</name>
    <dbReference type="NCBI Taxonomy" id="936756"/>
    <lineage>
        <taxon>Bacteria</taxon>
        <taxon>Bacillati</taxon>
        <taxon>Actinomycetota</taxon>
        <taxon>Actinomycetes</taxon>
        <taxon>Kitasatosporales</taxon>
        <taxon>Streptomycetaceae</taxon>
        <taxon>Streptomyces</taxon>
    </lineage>
</organism>
<evidence type="ECO:0000313" key="1">
    <source>
        <dbReference type="EMBL" id="KUH38407.1"/>
    </source>
</evidence>
<gene>
    <name evidence="1" type="ORF">ATE80_13135</name>
</gene>
<comment type="caution">
    <text evidence="1">The sequence shown here is derived from an EMBL/GenBank/DDBJ whole genome shotgun (WGS) entry which is preliminary data.</text>
</comment>
<dbReference type="STRING" id="936756.ATE80_13135"/>
<reference evidence="1 2" key="1">
    <citation type="submission" date="2015-11" db="EMBL/GenBank/DDBJ databases">
        <title>Genome-wide analysis reveals the secondary metabolome in Streptomyces kanasensis ZX01.</title>
        <authorList>
            <person name="Zhang G."/>
            <person name="Han L."/>
            <person name="Feng J."/>
            <person name="Zhang X."/>
        </authorList>
    </citation>
    <scope>NUCLEOTIDE SEQUENCE [LARGE SCALE GENOMIC DNA]</scope>
    <source>
        <strain evidence="1 2">ZX01</strain>
    </source>
</reference>
<dbReference type="AlphaFoldDB" id="A0A124ECQ8"/>
<dbReference type="OrthoDB" id="4310996at2"/>
<sequence>MSPFTRPVHDVVPDLMTICPGQTYRAVEPLAEGRRIRIDRYTPGHAHAWVVDAQTGTRGRWILVSSLHQTAVTRTGQPRRTGYVLETL</sequence>
<protein>
    <submittedName>
        <fullName evidence="1">Uncharacterized protein</fullName>
    </submittedName>
</protein>
<keyword evidence="2" id="KW-1185">Reference proteome</keyword>
<evidence type="ECO:0000313" key="2">
    <source>
        <dbReference type="Proteomes" id="UP000054011"/>
    </source>
</evidence>
<proteinExistence type="predicted"/>